<comment type="caution">
    <text evidence="2">The sequence shown here is derived from an EMBL/GenBank/DDBJ whole genome shotgun (WGS) entry which is preliminary data.</text>
</comment>
<dbReference type="OrthoDB" id="5078320at2759"/>
<name>A0A9W9ITG2_9EURO</name>
<gene>
    <name evidence="2" type="ORF">N7492_001549</name>
</gene>
<dbReference type="AlphaFoldDB" id="A0A9W9ITG2"/>
<protein>
    <recommendedName>
        <fullName evidence="1">DUF7053 domain-containing protein</fullName>
    </recommendedName>
</protein>
<reference evidence="2" key="1">
    <citation type="submission" date="2022-11" db="EMBL/GenBank/DDBJ databases">
        <authorList>
            <person name="Petersen C."/>
        </authorList>
    </citation>
    <scope>NUCLEOTIDE SEQUENCE</scope>
    <source>
        <strain evidence="2">IBT 21917</strain>
    </source>
</reference>
<dbReference type="EMBL" id="JAPQKO010000001">
    <property type="protein sequence ID" value="KAJ5183933.1"/>
    <property type="molecule type" value="Genomic_DNA"/>
</dbReference>
<dbReference type="PANTHER" id="PTHR38117:SF2">
    <property type="entry name" value="NACHT AND WD40 DOMAIN PROTEIN"/>
    <property type="match status" value="1"/>
</dbReference>
<keyword evidence="3" id="KW-1185">Reference proteome</keyword>
<evidence type="ECO:0000259" key="1">
    <source>
        <dbReference type="Pfam" id="PF23155"/>
    </source>
</evidence>
<feature type="domain" description="DUF7053" evidence="1">
    <location>
        <begin position="4"/>
        <end position="155"/>
    </location>
</feature>
<organism evidence="2 3">
    <name type="scientific">Penicillium capsulatum</name>
    <dbReference type="NCBI Taxonomy" id="69766"/>
    <lineage>
        <taxon>Eukaryota</taxon>
        <taxon>Fungi</taxon>
        <taxon>Dikarya</taxon>
        <taxon>Ascomycota</taxon>
        <taxon>Pezizomycotina</taxon>
        <taxon>Eurotiomycetes</taxon>
        <taxon>Eurotiomycetidae</taxon>
        <taxon>Eurotiales</taxon>
        <taxon>Aspergillaceae</taxon>
        <taxon>Penicillium</taxon>
    </lineage>
</organism>
<evidence type="ECO:0000313" key="2">
    <source>
        <dbReference type="EMBL" id="KAJ5183933.1"/>
    </source>
</evidence>
<dbReference type="Pfam" id="PF23155">
    <property type="entry name" value="DUF7053"/>
    <property type="match status" value="1"/>
</dbReference>
<accession>A0A9W9ITG2</accession>
<reference evidence="2" key="2">
    <citation type="journal article" date="2023" name="IMA Fungus">
        <title>Comparative genomic study of the Penicillium genus elucidates a diverse pangenome and 15 lateral gene transfer events.</title>
        <authorList>
            <person name="Petersen C."/>
            <person name="Sorensen T."/>
            <person name="Nielsen M.R."/>
            <person name="Sondergaard T.E."/>
            <person name="Sorensen J.L."/>
            <person name="Fitzpatrick D.A."/>
            <person name="Frisvad J.C."/>
            <person name="Nielsen K.L."/>
        </authorList>
    </citation>
    <scope>NUCLEOTIDE SEQUENCE</scope>
    <source>
        <strain evidence="2">IBT 21917</strain>
    </source>
</reference>
<dbReference type="PANTHER" id="PTHR38117">
    <property type="entry name" value="NACHT AND WD40 DOMAIN PROTEIN"/>
    <property type="match status" value="1"/>
</dbReference>
<sequence length="164" mass="18433">MPHSVFSSRTPLPRSPVIVQSLHDHAAMITQNPLVVQYAPCQPPPFAPPDELDAIWYELTDRIAFLPYGLLSRHVRYHACFHDTPQGLQTHVYAPMGVDIRNDWRVSDWEDSQGGTGMFLQEQVDLRCPFGLTTFVQRTLQRAHAELVDRLATAVSQSLSGPDA</sequence>
<dbReference type="Proteomes" id="UP001146351">
    <property type="component" value="Unassembled WGS sequence"/>
</dbReference>
<evidence type="ECO:0000313" key="3">
    <source>
        <dbReference type="Proteomes" id="UP001146351"/>
    </source>
</evidence>
<proteinExistence type="predicted"/>
<dbReference type="InterPro" id="IPR055481">
    <property type="entry name" value="DUF7053"/>
</dbReference>